<reference evidence="3" key="1">
    <citation type="submission" date="2020-11" db="EMBL/GenBank/DDBJ databases">
        <authorList>
            <consortium name="DOE Joint Genome Institute"/>
            <person name="Ahrendt S."/>
            <person name="Riley R."/>
            <person name="Andreopoulos W."/>
            <person name="Labutti K."/>
            <person name="Pangilinan J."/>
            <person name="Ruiz-Duenas F.J."/>
            <person name="Barrasa J.M."/>
            <person name="Sanchez-Garcia M."/>
            <person name="Camarero S."/>
            <person name="Miyauchi S."/>
            <person name="Serrano A."/>
            <person name="Linde D."/>
            <person name="Babiker R."/>
            <person name="Drula E."/>
            <person name="Ayuso-Fernandez I."/>
            <person name="Pacheco R."/>
            <person name="Padilla G."/>
            <person name="Ferreira P."/>
            <person name="Barriuso J."/>
            <person name="Kellner H."/>
            <person name="Castanera R."/>
            <person name="Alfaro M."/>
            <person name="Ramirez L."/>
            <person name="Pisabarro A.G."/>
            <person name="Kuo A."/>
            <person name="Tritt A."/>
            <person name="Lipzen A."/>
            <person name="He G."/>
            <person name="Yan M."/>
            <person name="Ng V."/>
            <person name="Cullen D."/>
            <person name="Martin F."/>
            <person name="Rosso M.-N."/>
            <person name="Henrissat B."/>
            <person name="Hibbett D."/>
            <person name="Martinez A.T."/>
            <person name="Grigoriev I.V."/>
        </authorList>
    </citation>
    <scope>NUCLEOTIDE SEQUENCE</scope>
    <source>
        <strain evidence="3">AH 40177</strain>
    </source>
</reference>
<gene>
    <name evidence="3" type="ORF">BDP27DRAFT_1397865</name>
</gene>
<evidence type="ECO:0000256" key="2">
    <source>
        <dbReference type="SAM" id="Phobius"/>
    </source>
</evidence>
<evidence type="ECO:0000313" key="4">
    <source>
        <dbReference type="Proteomes" id="UP000772434"/>
    </source>
</evidence>
<dbReference type="AlphaFoldDB" id="A0A9P5Q8M1"/>
<name>A0A9P5Q8M1_9AGAR</name>
<dbReference type="EMBL" id="JADNRY010000005">
    <property type="protein sequence ID" value="KAF9076775.1"/>
    <property type="molecule type" value="Genomic_DNA"/>
</dbReference>
<proteinExistence type="predicted"/>
<organism evidence="3 4">
    <name type="scientific">Rhodocollybia butyracea</name>
    <dbReference type="NCBI Taxonomy" id="206335"/>
    <lineage>
        <taxon>Eukaryota</taxon>
        <taxon>Fungi</taxon>
        <taxon>Dikarya</taxon>
        <taxon>Basidiomycota</taxon>
        <taxon>Agaricomycotina</taxon>
        <taxon>Agaricomycetes</taxon>
        <taxon>Agaricomycetidae</taxon>
        <taxon>Agaricales</taxon>
        <taxon>Marasmiineae</taxon>
        <taxon>Omphalotaceae</taxon>
        <taxon>Rhodocollybia</taxon>
    </lineage>
</organism>
<feature type="transmembrane region" description="Helical" evidence="2">
    <location>
        <begin position="119"/>
        <end position="139"/>
    </location>
</feature>
<feature type="region of interest" description="Disordered" evidence="1">
    <location>
        <begin position="250"/>
        <end position="269"/>
    </location>
</feature>
<evidence type="ECO:0000313" key="3">
    <source>
        <dbReference type="EMBL" id="KAF9076775.1"/>
    </source>
</evidence>
<keyword evidence="4" id="KW-1185">Reference proteome</keyword>
<sequence length="288" mass="30139">MYMTTGALASEASTLATLSETAAFTTPTTYFLTTTSNDYLSTVALSSSIVAAQREASDPLATPVSKLTASTFTSTSASTSIFVTDGHTTTSITSVITTGVAIVPASTNGASPTLMSKPVIGLIAAATVLVVITLIFYRFRKIASGEQKMSEFTIFYRLRKIASVERSDYPPRPNPFLVTSAQPRPLSSMVTRLSRIFSIALSAAPSSNPTVLGSTRQSVSIVATAGENTDFDDEKADLTVLGQCASSHLVPGKTASHRSHSTLVSADSDPPPLYTATEIDFTSVLGGS</sequence>
<evidence type="ECO:0000256" key="1">
    <source>
        <dbReference type="SAM" id="MobiDB-lite"/>
    </source>
</evidence>
<dbReference type="Proteomes" id="UP000772434">
    <property type="component" value="Unassembled WGS sequence"/>
</dbReference>
<keyword evidence="2" id="KW-0812">Transmembrane</keyword>
<protein>
    <submittedName>
        <fullName evidence="3">Uncharacterized protein</fullName>
    </submittedName>
</protein>
<comment type="caution">
    <text evidence="3">The sequence shown here is derived from an EMBL/GenBank/DDBJ whole genome shotgun (WGS) entry which is preliminary data.</text>
</comment>
<keyword evidence="2" id="KW-0472">Membrane</keyword>
<keyword evidence="2" id="KW-1133">Transmembrane helix</keyword>
<accession>A0A9P5Q8M1</accession>